<dbReference type="PANTHER" id="PTHR30050:SF4">
    <property type="entry name" value="ATP-BINDING PROTEIN RV3427C IN INSERTION SEQUENCE-RELATED"/>
    <property type="match status" value="1"/>
</dbReference>
<proteinExistence type="inferred from homology"/>
<protein>
    <submittedName>
        <fullName evidence="5">DNA replication protein DnaC</fullName>
    </submittedName>
</protein>
<dbReference type="InterPro" id="IPR027417">
    <property type="entry name" value="P-loop_NTPase"/>
</dbReference>
<dbReference type="SUPFAM" id="SSF52540">
    <property type="entry name" value="P-loop containing nucleoside triphosphate hydrolases"/>
    <property type="match status" value="1"/>
</dbReference>
<dbReference type="InterPro" id="IPR003593">
    <property type="entry name" value="AAA+_ATPase"/>
</dbReference>
<dbReference type="SMART" id="SM00382">
    <property type="entry name" value="AAA"/>
    <property type="match status" value="1"/>
</dbReference>
<feature type="domain" description="AAA+ ATPase" evidence="4">
    <location>
        <begin position="99"/>
        <end position="231"/>
    </location>
</feature>
<dbReference type="AlphaFoldDB" id="A0A1I2QF87"/>
<dbReference type="GO" id="GO:0005524">
    <property type="term" value="F:ATP binding"/>
    <property type="evidence" value="ECO:0007669"/>
    <property type="project" value="UniProtKB-KW"/>
</dbReference>
<dbReference type="EMBL" id="FOOE01000042">
    <property type="protein sequence ID" value="SFG27215.1"/>
    <property type="molecule type" value="Genomic_DNA"/>
</dbReference>
<evidence type="ECO:0000259" key="4">
    <source>
        <dbReference type="SMART" id="SM00382"/>
    </source>
</evidence>
<dbReference type="NCBIfam" id="NF038214">
    <property type="entry name" value="IS21_help_AAA"/>
    <property type="match status" value="1"/>
</dbReference>
<dbReference type="Gene3D" id="3.40.50.300">
    <property type="entry name" value="P-loop containing nucleotide triphosphate hydrolases"/>
    <property type="match status" value="1"/>
</dbReference>
<comment type="similarity">
    <text evidence="1">Belongs to the IS21/IS1162 putative ATP-binding protein family.</text>
</comment>
<dbReference type="PANTHER" id="PTHR30050">
    <property type="entry name" value="CHROMOSOMAL REPLICATION INITIATOR PROTEIN DNAA"/>
    <property type="match status" value="1"/>
</dbReference>
<dbReference type="RefSeq" id="WP_032491274.1">
    <property type="nucleotide sequence ID" value="NZ_FOOE01000042.1"/>
</dbReference>
<evidence type="ECO:0000313" key="5">
    <source>
        <dbReference type="EMBL" id="SFG27215.1"/>
    </source>
</evidence>
<dbReference type="Proteomes" id="UP000182135">
    <property type="component" value="Unassembled WGS sequence"/>
</dbReference>
<dbReference type="GO" id="GO:0006260">
    <property type="term" value="P:DNA replication"/>
    <property type="evidence" value="ECO:0007669"/>
    <property type="project" value="TreeGrafter"/>
</dbReference>
<reference evidence="5 6" key="1">
    <citation type="submission" date="2016-10" db="EMBL/GenBank/DDBJ databases">
        <authorList>
            <person name="de Groot N.N."/>
        </authorList>
    </citation>
    <scope>NUCLEOTIDE SEQUENCE [LARGE SCALE GENOMIC DNA]</scope>
    <source>
        <strain evidence="5 6">NLAE-zl-G419</strain>
    </source>
</reference>
<dbReference type="InterPro" id="IPR047661">
    <property type="entry name" value="IstB"/>
</dbReference>
<evidence type="ECO:0000256" key="3">
    <source>
        <dbReference type="ARBA" id="ARBA00022840"/>
    </source>
</evidence>
<dbReference type="OrthoDB" id="9776217at2"/>
<evidence type="ECO:0000256" key="1">
    <source>
        <dbReference type="ARBA" id="ARBA00008059"/>
    </source>
</evidence>
<sequence>MNNYQQLQKNLHELKLTQISLQIDDYINKINEHKLSIVDALCELTSKEVEVKNFNAAHAMVKVAAFPHLKELKDFDFEFQPKINKQQFLDFESLRFLDNNSNIILIGNSGVGKTHLATSIGIAAAKKRVSTYFIKCQDLIEQLKKAYIENKLDDRIKHFSKYKLLIIDEIGYLPIGEQEAKMFFQLIDRRYEKKSTIVTSNINLSDWNQIFLDNMLASAILDRLVHHSTIVNILGNSYRTATALSKISDKNN</sequence>
<dbReference type="STRING" id="1529.SAMN04487885_14214"/>
<dbReference type="PIRSF" id="PIRSF003073">
    <property type="entry name" value="DNAC_TnpB_IstB"/>
    <property type="match status" value="1"/>
</dbReference>
<accession>A0A1I2QF87</accession>
<organism evidence="5 6">
    <name type="scientific">Clostridium cadaveris</name>
    <dbReference type="NCBI Taxonomy" id="1529"/>
    <lineage>
        <taxon>Bacteria</taxon>
        <taxon>Bacillati</taxon>
        <taxon>Bacillota</taxon>
        <taxon>Clostridia</taxon>
        <taxon>Eubacteriales</taxon>
        <taxon>Clostridiaceae</taxon>
        <taxon>Clostridium</taxon>
    </lineage>
</organism>
<gene>
    <name evidence="5" type="ORF">SAMN04487885_14214</name>
</gene>
<dbReference type="InterPro" id="IPR028350">
    <property type="entry name" value="DNAC/IstB-like"/>
</dbReference>
<name>A0A1I2QF87_9CLOT</name>
<keyword evidence="6" id="KW-1185">Reference proteome</keyword>
<dbReference type="Pfam" id="PF01695">
    <property type="entry name" value="IstB_IS21"/>
    <property type="match status" value="1"/>
</dbReference>
<dbReference type="InterPro" id="IPR002611">
    <property type="entry name" value="IstB_ATP-bd"/>
</dbReference>
<dbReference type="CDD" id="cd00009">
    <property type="entry name" value="AAA"/>
    <property type="match status" value="1"/>
</dbReference>
<keyword evidence="2" id="KW-0547">Nucleotide-binding</keyword>
<evidence type="ECO:0000256" key="2">
    <source>
        <dbReference type="ARBA" id="ARBA00022741"/>
    </source>
</evidence>
<evidence type="ECO:0000313" key="6">
    <source>
        <dbReference type="Proteomes" id="UP000182135"/>
    </source>
</evidence>
<keyword evidence="3" id="KW-0067">ATP-binding</keyword>